<dbReference type="Proteomes" id="UP000436088">
    <property type="component" value="Unassembled WGS sequence"/>
</dbReference>
<sequence length="374" mass="42828">MMKSPKQPRKPSKRFENYTDSLVVRAKSKALTKMALDDCKEMMNHALDSLEASRDDSCLDGFEHDKTMKEPCKMVLLMLVKSHVMLDECDEVIGLHSNFDRHLLARTDKGIETNAVVAKDGGGQFKTIGAALAAAPKKSNVRHMIYIKAGVYEEYITVDKRYTNILMYGDGPRKTIVTGRKAVKTRQTTIWRTATFYKSSFFNCRIDGFQDTLYNQANRQFFRNCVVSGTVDFIFGDTHRYPELVDRCEEANGQSRLYRTKSSSRQVQLRDVLGQAVEEILDDRHGIHLGDLIKPEGWISFEKPDDFESLDTLYYSEYNNRGPGGSNLTSRVNWNGYHKIDRTTAKKFTTQSFLLSREEWLPLTGIPFTSVLRY</sequence>
<evidence type="ECO:0000256" key="3">
    <source>
        <dbReference type="ARBA" id="ARBA00023085"/>
    </source>
</evidence>
<proteinExistence type="predicted"/>
<dbReference type="InterPro" id="IPR035513">
    <property type="entry name" value="Invertase/methylesterase_inhib"/>
</dbReference>
<reference evidence="7" key="1">
    <citation type="submission" date="2019-09" db="EMBL/GenBank/DDBJ databases">
        <title>Draft genome information of white flower Hibiscus syriacus.</title>
        <authorList>
            <person name="Kim Y.-M."/>
        </authorList>
    </citation>
    <scope>NUCLEOTIDE SEQUENCE [LARGE SCALE GENOMIC DNA]</scope>
    <source>
        <strain evidence="7">YM2019G1</strain>
    </source>
</reference>
<name>A0A6A2YEA7_HIBSY</name>
<evidence type="ECO:0000259" key="6">
    <source>
        <dbReference type="Pfam" id="PF01095"/>
    </source>
</evidence>
<evidence type="ECO:0000256" key="2">
    <source>
        <dbReference type="ARBA" id="ARBA00022801"/>
    </source>
</evidence>
<keyword evidence="3 5" id="KW-0063">Aspartyl esterase</keyword>
<dbReference type="InterPro" id="IPR011050">
    <property type="entry name" value="Pectin_lyase_fold/virulence"/>
</dbReference>
<gene>
    <name evidence="7" type="ORF">F3Y22_tig00111540pilonHSYRG00245</name>
</gene>
<dbReference type="InterPro" id="IPR012334">
    <property type="entry name" value="Pectin_lyas_fold"/>
</dbReference>
<comment type="pathway">
    <text evidence="1 5">Glycan metabolism; pectin degradation; 2-dehydro-3-deoxy-D-gluconate from pectin: step 1/5.</text>
</comment>
<accession>A0A6A2YEA7</accession>
<dbReference type="AlphaFoldDB" id="A0A6A2YEA7"/>
<feature type="domain" description="Pectinesterase catalytic" evidence="6">
    <location>
        <begin position="114"/>
        <end position="197"/>
    </location>
</feature>
<dbReference type="SUPFAM" id="SSF101148">
    <property type="entry name" value="Plant invertase/pectin methylesterase inhibitor"/>
    <property type="match status" value="1"/>
</dbReference>
<feature type="domain" description="Pectinesterase catalytic" evidence="6">
    <location>
        <begin position="289"/>
        <end position="354"/>
    </location>
</feature>
<dbReference type="InterPro" id="IPR033131">
    <property type="entry name" value="Pectinesterase_Asp_AS"/>
</dbReference>
<keyword evidence="2 5" id="KW-0378">Hydrolase</keyword>
<dbReference type="EMBL" id="VEPZ02001363">
    <property type="protein sequence ID" value="KAE8677336.1"/>
    <property type="molecule type" value="Genomic_DNA"/>
</dbReference>
<dbReference type="PROSITE" id="PS00503">
    <property type="entry name" value="PECTINESTERASE_2"/>
    <property type="match status" value="1"/>
</dbReference>
<comment type="catalytic activity">
    <reaction evidence="5">
        <text>[(1-&gt;4)-alpha-D-galacturonosyl methyl ester](n) + n H2O = [(1-&gt;4)-alpha-D-galacturonosyl](n) + n methanol + n H(+)</text>
        <dbReference type="Rhea" id="RHEA:22380"/>
        <dbReference type="Rhea" id="RHEA-COMP:14570"/>
        <dbReference type="Rhea" id="RHEA-COMP:14573"/>
        <dbReference type="ChEBI" id="CHEBI:15377"/>
        <dbReference type="ChEBI" id="CHEBI:15378"/>
        <dbReference type="ChEBI" id="CHEBI:17790"/>
        <dbReference type="ChEBI" id="CHEBI:140522"/>
        <dbReference type="ChEBI" id="CHEBI:140523"/>
        <dbReference type="EC" id="3.1.1.11"/>
    </reaction>
</comment>
<dbReference type="PANTHER" id="PTHR31707">
    <property type="entry name" value="PECTINESTERASE"/>
    <property type="match status" value="1"/>
</dbReference>
<dbReference type="Gene3D" id="2.160.20.10">
    <property type="entry name" value="Single-stranded right-handed beta-helix, Pectin lyase-like"/>
    <property type="match status" value="3"/>
</dbReference>
<evidence type="ECO:0000313" key="7">
    <source>
        <dbReference type="EMBL" id="KAE8677336.1"/>
    </source>
</evidence>
<dbReference type="Pfam" id="PF01095">
    <property type="entry name" value="Pectinesterase"/>
    <property type="match status" value="3"/>
</dbReference>
<dbReference type="GO" id="GO:0045490">
    <property type="term" value="P:pectin catabolic process"/>
    <property type="evidence" value="ECO:0007669"/>
    <property type="project" value="UniProtKB-UniRule"/>
</dbReference>
<evidence type="ECO:0000313" key="8">
    <source>
        <dbReference type="Proteomes" id="UP000436088"/>
    </source>
</evidence>
<dbReference type="GO" id="GO:0030599">
    <property type="term" value="F:pectinesterase activity"/>
    <property type="evidence" value="ECO:0007669"/>
    <property type="project" value="UniProtKB-UniRule"/>
</dbReference>
<dbReference type="InterPro" id="IPR000070">
    <property type="entry name" value="Pectinesterase_cat"/>
</dbReference>
<protein>
    <recommendedName>
        <fullName evidence="5">Pectinesterase</fullName>
        <ecNumber evidence="5">3.1.1.11</ecNumber>
    </recommendedName>
</protein>
<evidence type="ECO:0000256" key="4">
    <source>
        <dbReference type="PROSITE-ProRule" id="PRU10040"/>
    </source>
</evidence>
<organism evidence="7 8">
    <name type="scientific">Hibiscus syriacus</name>
    <name type="common">Rose of Sharon</name>
    <dbReference type="NCBI Taxonomy" id="106335"/>
    <lineage>
        <taxon>Eukaryota</taxon>
        <taxon>Viridiplantae</taxon>
        <taxon>Streptophyta</taxon>
        <taxon>Embryophyta</taxon>
        <taxon>Tracheophyta</taxon>
        <taxon>Spermatophyta</taxon>
        <taxon>Magnoliopsida</taxon>
        <taxon>eudicotyledons</taxon>
        <taxon>Gunneridae</taxon>
        <taxon>Pentapetalae</taxon>
        <taxon>rosids</taxon>
        <taxon>malvids</taxon>
        <taxon>Malvales</taxon>
        <taxon>Malvaceae</taxon>
        <taxon>Malvoideae</taxon>
        <taxon>Hibiscus</taxon>
    </lineage>
</organism>
<dbReference type="UniPathway" id="UPA00545">
    <property type="reaction ID" value="UER00823"/>
</dbReference>
<feature type="domain" description="Pectinesterase catalytic" evidence="6">
    <location>
        <begin position="199"/>
        <end position="238"/>
    </location>
</feature>
<evidence type="ECO:0000256" key="5">
    <source>
        <dbReference type="RuleBase" id="RU000589"/>
    </source>
</evidence>
<keyword evidence="8" id="KW-1185">Reference proteome</keyword>
<dbReference type="EC" id="3.1.1.11" evidence="5"/>
<dbReference type="GO" id="GO:0042545">
    <property type="term" value="P:cell wall modification"/>
    <property type="evidence" value="ECO:0007669"/>
    <property type="project" value="UniProtKB-UniRule"/>
</dbReference>
<comment type="caution">
    <text evidence="7">The sequence shown here is derived from an EMBL/GenBank/DDBJ whole genome shotgun (WGS) entry which is preliminary data.</text>
</comment>
<evidence type="ECO:0000256" key="1">
    <source>
        <dbReference type="ARBA" id="ARBA00005184"/>
    </source>
</evidence>
<dbReference type="SUPFAM" id="SSF51126">
    <property type="entry name" value="Pectin lyase-like"/>
    <property type="match status" value="1"/>
</dbReference>
<feature type="active site" evidence="4">
    <location>
        <position position="232"/>
    </location>
</feature>